<dbReference type="Proteomes" id="UP000224974">
    <property type="component" value="Unassembled WGS sequence"/>
</dbReference>
<dbReference type="Pfam" id="PF18883">
    <property type="entry name" value="AC_1"/>
    <property type="match status" value="1"/>
</dbReference>
<evidence type="ECO:0000259" key="1">
    <source>
        <dbReference type="PROSITE" id="PS51208"/>
    </source>
</evidence>
<dbReference type="InterPro" id="IPR043990">
    <property type="entry name" value="AC_1"/>
</dbReference>
<organism evidence="2 3">
    <name type="scientific">Budvicia aquatica</name>
    <dbReference type="NCBI Taxonomy" id="82979"/>
    <lineage>
        <taxon>Bacteria</taxon>
        <taxon>Pseudomonadati</taxon>
        <taxon>Pseudomonadota</taxon>
        <taxon>Gammaproteobacteria</taxon>
        <taxon>Enterobacterales</taxon>
        <taxon>Budviciaceae</taxon>
        <taxon>Budvicia</taxon>
    </lineage>
</organism>
<keyword evidence="3" id="KW-1185">Reference proteome</keyword>
<dbReference type="InterPro" id="IPR012332">
    <property type="entry name" value="Autotransporter_pectin_lyase_C"/>
</dbReference>
<dbReference type="SUPFAM" id="SSF51126">
    <property type="entry name" value="Pectin lyase-like"/>
    <property type="match status" value="1"/>
</dbReference>
<dbReference type="SUPFAM" id="SSF103515">
    <property type="entry name" value="Autotransporter"/>
    <property type="match status" value="1"/>
</dbReference>
<dbReference type="Gene3D" id="2.160.20.20">
    <property type="match status" value="1"/>
</dbReference>
<proteinExistence type="predicted"/>
<reference evidence="3" key="1">
    <citation type="submission" date="2017-09" db="EMBL/GenBank/DDBJ databases">
        <title>FDA dAtabase for Regulatory Grade micrObial Sequences (FDA-ARGOS): Supporting development and validation of Infectious Disease Dx tests.</title>
        <authorList>
            <person name="Minogue T."/>
            <person name="Wolcott M."/>
            <person name="Wasieloski L."/>
            <person name="Aguilar W."/>
            <person name="Moore D."/>
            <person name="Tallon L."/>
            <person name="Sadzewicz L."/>
            <person name="Ott S."/>
            <person name="Zhao X."/>
            <person name="Nagaraj S."/>
            <person name="Vavikolanu K."/>
            <person name="Aluvathingal J."/>
            <person name="Nadendla S."/>
            <person name="Sichtig H."/>
        </authorList>
    </citation>
    <scope>NUCLEOTIDE SEQUENCE [LARGE SCALE GENOMIC DNA]</scope>
    <source>
        <strain evidence="3">FDAARGOS_387</strain>
    </source>
</reference>
<dbReference type="AlphaFoldDB" id="A0A2C6BYH9"/>
<dbReference type="PROSITE" id="PS51208">
    <property type="entry name" value="AUTOTRANSPORTER"/>
    <property type="match status" value="1"/>
</dbReference>
<dbReference type="EMBL" id="PDDX01000001">
    <property type="protein sequence ID" value="PHI29180.1"/>
    <property type="molecule type" value="Genomic_DNA"/>
</dbReference>
<dbReference type="CDD" id="cd01344">
    <property type="entry name" value="PL2_Passenger_AT"/>
    <property type="match status" value="1"/>
</dbReference>
<dbReference type="SMART" id="SM00869">
    <property type="entry name" value="Autotransporter"/>
    <property type="match status" value="1"/>
</dbReference>
<comment type="caution">
    <text evidence="2">The sequence shown here is derived from an EMBL/GenBank/DDBJ whole genome shotgun (WGS) entry which is preliminary data.</text>
</comment>
<dbReference type="STRING" id="1111728.GCA_000427805_04100"/>
<protein>
    <recommendedName>
        <fullName evidence="1">Autotransporter domain-containing protein</fullName>
    </recommendedName>
</protein>
<feature type="domain" description="Autotransporter" evidence="1">
    <location>
        <begin position="659"/>
        <end position="942"/>
    </location>
</feature>
<sequence>MGCFFHPTCYFFWSINGMNINHFNKNSFTQCLLSIGFILPFAGSVSADANVACGDGATLAGTVFGGTYTPSNNCGNNVTITTSGTKYSNSQETSNTNGIYFAQNGTHPDFIFGTGLTVSTTGNNVDLIKTNGSSGDYGSYTVMVGDNATLTATGTNSNGINIAQSANAGSGYGRVYLGQSSSVNVKSGVAVRVNLTSQAPYYNLAYIGDNSTIQSGGTGTNNQNALGYAVYAGNRDDVLTNGTASGTNAVAIIGSGSTIKTIGNNGHAVYANKGGVIQLQGSAGAVTVSTDGAGADALRAEKKLTAGNNFNALGGKIELTGDTTITVAQPDSAYAMHALGEGSVIASSQTNYYTGSVDKLYDGAGTMVNDAAKVTASTSGIYHITGNLLAESGLIDVTMTDTSHFTGITHVDVYSYSDAGGATTTDEKGVINLHIDGANSIWNMVGDSELTHLTLTGSTLKYSEPLTGTAFTPKTLTVDSHYNANNGTLVLNTVLEGDTSATDKLIVNGNTSGHTNVLINNIGGQGALTTHGIEIVEVYGNSVGTFNSSGRIVAGAFDYFVRPGTAISGANAKNWYLISDDSPTIPPVIPPVDPTPEVPEVPVIQPVAPELPTTPVVNAPVYRPEAGSYLANQAAANTLFMTRLHDRLGETQYTDILTGEQKVTSLWMRHVGGHNRFRDESGQLKTTSNRYVLQLGGDIAQWSNNGLDRVHLGVMAGYGSNNSKTQSNVTGYASKGNVNGYSVGVYGTWYGNQADKTGVYVDSWALYNWFDNDVKGDYLGTENYQSRGVTASVESGYTVKLGQHEQDTYWLQPKAQVVWMGVSAHDRRERNGTEISHETDANVMTRLGVRAYMNGHHRSDDGKDRTFQPFIEANWIHNTESDTVRMNHVSNRQAGANNIGELKIGVEGQLNMRLNVWGNVAQQLGDKGYSDTQALLGIKYSF</sequence>
<dbReference type="InterPro" id="IPR006315">
    <property type="entry name" value="OM_autotransptr_brl_dom"/>
</dbReference>
<dbReference type="PANTHER" id="PTHR12338">
    <property type="entry name" value="AUTOTRANSPORTER"/>
    <property type="match status" value="1"/>
</dbReference>
<dbReference type="OrthoDB" id="6053567at2"/>
<dbReference type="InterPro" id="IPR050909">
    <property type="entry name" value="Bact_Autotransporter_VF"/>
</dbReference>
<dbReference type="GO" id="GO:0019867">
    <property type="term" value="C:outer membrane"/>
    <property type="evidence" value="ECO:0007669"/>
    <property type="project" value="InterPro"/>
</dbReference>
<dbReference type="InterPro" id="IPR005546">
    <property type="entry name" value="Autotransporte_beta"/>
</dbReference>
<dbReference type="InterPro" id="IPR011050">
    <property type="entry name" value="Pectin_lyase_fold/virulence"/>
</dbReference>
<evidence type="ECO:0000313" key="2">
    <source>
        <dbReference type="EMBL" id="PHI29180.1"/>
    </source>
</evidence>
<dbReference type="NCBIfam" id="TIGR01414">
    <property type="entry name" value="autotrans_barl"/>
    <property type="match status" value="1"/>
</dbReference>
<evidence type="ECO:0000313" key="3">
    <source>
        <dbReference type="Proteomes" id="UP000224974"/>
    </source>
</evidence>
<name>A0A2C6BYH9_9GAMM</name>
<accession>A0A2C6BYH9</accession>
<gene>
    <name evidence="2" type="ORF">CRN84_07520</name>
</gene>
<dbReference type="PANTHER" id="PTHR12338:SF5">
    <property type="entry name" value="ANTIGEN 43-RELATED"/>
    <property type="match status" value="1"/>
</dbReference>
<dbReference type="Pfam" id="PF03797">
    <property type="entry name" value="Autotransporter"/>
    <property type="match status" value="1"/>
</dbReference>
<dbReference type="Gene3D" id="2.40.128.130">
    <property type="entry name" value="Autotransporter beta-domain"/>
    <property type="match status" value="1"/>
</dbReference>
<dbReference type="InterPro" id="IPR036709">
    <property type="entry name" value="Autotransporte_beta_dom_sf"/>
</dbReference>